<name>A0A9K3H505_HELAN</name>
<dbReference type="Gramene" id="mRNA:HanXRQr2_Chr15g0698661">
    <property type="protein sequence ID" value="CDS:HanXRQr2_Chr15g0698661.1"/>
    <property type="gene ID" value="HanXRQr2_Chr15g0698661"/>
</dbReference>
<evidence type="ECO:0000313" key="1">
    <source>
        <dbReference type="EMBL" id="KAF5765009.1"/>
    </source>
</evidence>
<organism evidence="1 2">
    <name type="scientific">Helianthus annuus</name>
    <name type="common">Common sunflower</name>
    <dbReference type="NCBI Taxonomy" id="4232"/>
    <lineage>
        <taxon>Eukaryota</taxon>
        <taxon>Viridiplantae</taxon>
        <taxon>Streptophyta</taxon>
        <taxon>Embryophyta</taxon>
        <taxon>Tracheophyta</taxon>
        <taxon>Spermatophyta</taxon>
        <taxon>Magnoliopsida</taxon>
        <taxon>eudicotyledons</taxon>
        <taxon>Gunneridae</taxon>
        <taxon>Pentapetalae</taxon>
        <taxon>asterids</taxon>
        <taxon>campanulids</taxon>
        <taxon>Asterales</taxon>
        <taxon>Asteraceae</taxon>
        <taxon>Asteroideae</taxon>
        <taxon>Heliantheae alliance</taxon>
        <taxon>Heliantheae</taxon>
        <taxon>Helianthus</taxon>
    </lineage>
</organism>
<gene>
    <name evidence="1" type="ORF">HanXRQr2_Chr15g0698661</name>
</gene>
<accession>A0A9K3H505</accession>
<sequence length="67" mass="7855">MNDPTPFDPSGPTTMTKRYQNKRQTYYGSTNINICSVLINIVRSERKKSSKKHKWIKALLLNVCLYY</sequence>
<reference evidence="1" key="1">
    <citation type="journal article" date="2017" name="Nature">
        <title>The sunflower genome provides insights into oil metabolism, flowering and Asterid evolution.</title>
        <authorList>
            <person name="Badouin H."/>
            <person name="Gouzy J."/>
            <person name="Grassa C.J."/>
            <person name="Murat F."/>
            <person name="Staton S.E."/>
            <person name="Cottret L."/>
            <person name="Lelandais-Briere C."/>
            <person name="Owens G.L."/>
            <person name="Carrere S."/>
            <person name="Mayjonade B."/>
            <person name="Legrand L."/>
            <person name="Gill N."/>
            <person name="Kane N.C."/>
            <person name="Bowers J.E."/>
            <person name="Hubner S."/>
            <person name="Bellec A."/>
            <person name="Berard A."/>
            <person name="Berges H."/>
            <person name="Blanchet N."/>
            <person name="Boniface M.C."/>
            <person name="Brunel D."/>
            <person name="Catrice O."/>
            <person name="Chaidir N."/>
            <person name="Claudel C."/>
            <person name="Donnadieu C."/>
            <person name="Faraut T."/>
            <person name="Fievet G."/>
            <person name="Helmstetter N."/>
            <person name="King M."/>
            <person name="Knapp S.J."/>
            <person name="Lai Z."/>
            <person name="Le Paslier M.C."/>
            <person name="Lippi Y."/>
            <person name="Lorenzon L."/>
            <person name="Mandel J.R."/>
            <person name="Marage G."/>
            <person name="Marchand G."/>
            <person name="Marquand E."/>
            <person name="Bret-Mestries E."/>
            <person name="Morien E."/>
            <person name="Nambeesan S."/>
            <person name="Nguyen T."/>
            <person name="Pegot-Espagnet P."/>
            <person name="Pouilly N."/>
            <person name="Raftis F."/>
            <person name="Sallet E."/>
            <person name="Schiex T."/>
            <person name="Thomas J."/>
            <person name="Vandecasteele C."/>
            <person name="Vares D."/>
            <person name="Vear F."/>
            <person name="Vautrin S."/>
            <person name="Crespi M."/>
            <person name="Mangin B."/>
            <person name="Burke J.M."/>
            <person name="Salse J."/>
            <person name="Munos S."/>
            <person name="Vincourt P."/>
            <person name="Rieseberg L.H."/>
            <person name="Langlade N.B."/>
        </authorList>
    </citation>
    <scope>NUCLEOTIDE SEQUENCE</scope>
    <source>
        <tissue evidence="1">Leaves</tissue>
    </source>
</reference>
<comment type="caution">
    <text evidence="1">The sequence shown here is derived from an EMBL/GenBank/DDBJ whole genome shotgun (WGS) entry which is preliminary data.</text>
</comment>
<dbReference type="Proteomes" id="UP000215914">
    <property type="component" value="Unassembled WGS sequence"/>
</dbReference>
<protein>
    <submittedName>
        <fullName evidence="1">Uncharacterized protein</fullName>
    </submittedName>
</protein>
<keyword evidence="2" id="KW-1185">Reference proteome</keyword>
<evidence type="ECO:0000313" key="2">
    <source>
        <dbReference type="Proteomes" id="UP000215914"/>
    </source>
</evidence>
<dbReference type="EMBL" id="MNCJ02000330">
    <property type="protein sequence ID" value="KAF5765009.1"/>
    <property type="molecule type" value="Genomic_DNA"/>
</dbReference>
<reference evidence="1" key="2">
    <citation type="submission" date="2020-06" db="EMBL/GenBank/DDBJ databases">
        <title>Helianthus annuus Genome sequencing and assembly Release 2.</title>
        <authorList>
            <person name="Gouzy J."/>
            <person name="Langlade N."/>
            <person name="Munos S."/>
        </authorList>
    </citation>
    <scope>NUCLEOTIDE SEQUENCE</scope>
    <source>
        <tissue evidence="1">Leaves</tissue>
    </source>
</reference>
<dbReference type="AlphaFoldDB" id="A0A9K3H505"/>
<proteinExistence type="predicted"/>